<protein>
    <submittedName>
        <fullName evidence="1">Uncharacterized protein</fullName>
    </submittedName>
</protein>
<comment type="caution">
    <text evidence="1">The sequence shown here is derived from an EMBL/GenBank/DDBJ whole genome shotgun (WGS) entry which is preliminary data.</text>
</comment>
<organism evidence="1 2">
    <name type="scientific">Fusarium decemcellulare</name>
    <dbReference type="NCBI Taxonomy" id="57161"/>
    <lineage>
        <taxon>Eukaryota</taxon>
        <taxon>Fungi</taxon>
        <taxon>Dikarya</taxon>
        <taxon>Ascomycota</taxon>
        <taxon>Pezizomycotina</taxon>
        <taxon>Sordariomycetes</taxon>
        <taxon>Hypocreomycetidae</taxon>
        <taxon>Hypocreales</taxon>
        <taxon>Nectriaceae</taxon>
        <taxon>Fusarium</taxon>
        <taxon>Fusarium decemcellulare species complex</taxon>
    </lineage>
</organism>
<name>A0ACC1RQH5_9HYPO</name>
<dbReference type="EMBL" id="JANRMS010002564">
    <property type="protein sequence ID" value="KAJ3521900.1"/>
    <property type="molecule type" value="Genomic_DNA"/>
</dbReference>
<proteinExistence type="predicted"/>
<reference evidence="1" key="1">
    <citation type="submission" date="2022-08" db="EMBL/GenBank/DDBJ databases">
        <title>Genome Sequence of Fusarium decemcellulare.</title>
        <authorList>
            <person name="Buettner E."/>
        </authorList>
    </citation>
    <scope>NUCLEOTIDE SEQUENCE</scope>
    <source>
        <strain evidence="1">Babe19</strain>
    </source>
</reference>
<evidence type="ECO:0000313" key="2">
    <source>
        <dbReference type="Proteomes" id="UP001148629"/>
    </source>
</evidence>
<evidence type="ECO:0000313" key="1">
    <source>
        <dbReference type="EMBL" id="KAJ3521900.1"/>
    </source>
</evidence>
<keyword evidence="2" id="KW-1185">Reference proteome</keyword>
<gene>
    <name evidence="1" type="ORF">NM208_g13088</name>
</gene>
<accession>A0ACC1RQH5</accession>
<dbReference type="Proteomes" id="UP001148629">
    <property type="component" value="Unassembled WGS sequence"/>
</dbReference>
<sequence length="82" mass="9102">MTDSSYIALSHRQAYPNFHPPPRQDPKSTILSGANVDVTQDPTKVNRVGADESWLSLGNVVDAWLRNIRNIDLDALKLQASD</sequence>